<dbReference type="KEGG" id="ngv:CDO52_23310"/>
<evidence type="ECO:0000259" key="1">
    <source>
        <dbReference type="Pfam" id="PF21124"/>
    </source>
</evidence>
<dbReference type="GO" id="GO:0005829">
    <property type="term" value="C:cytosol"/>
    <property type="evidence" value="ECO:0007669"/>
    <property type="project" value="TreeGrafter"/>
</dbReference>
<dbReference type="SUPFAM" id="SSF52151">
    <property type="entry name" value="FabD/lysophospholipase-like"/>
    <property type="match status" value="1"/>
</dbReference>
<dbReference type="InterPro" id="IPR050858">
    <property type="entry name" value="Mal-CoA-ACP_Trans/PKS_FabD"/>
</dbReference>
<keyword evidence="3" id="KW-1185">Reference proteome</keyword>
<dbReference type="Pfam" id="PF21124">
    <property type="entry name" value="VinK_C"/>
    <property type="match status" value="1"/>
</dbReference>
<gene>
    <name evidence="2" type="ORF">CDO52_23310</name>
</gene>
<dbReference type="Proteomes" id="UP000215005">
    <property type="component" value="Chromosome"/>
</dbReference>
<dbReference type="InterPro" id="IPR001227">
    <property type="entry name" value="Ac_transferase_dom_sf"/>
</dbReference>
<dbReference type="EMBL" id="CP022753">
    <property type="protein sequence ID" value="ASU85332.1"/>
    <property type="molecule type" value="Genomic_DNA"/>
</dbReference>
<dbReference type="RefSeq" id="WP_094932701.1">
    <property type="nucleotide sequence ID" value="NZ_CP022753.1"/>
</dbReference>
<protein>
    <submittedName>
        <fullName evidence="2">ACP S-malonyltransferase</fullName>
    </submittedName>
</protein>
<dbReference type="AlphaFoldDB" id="A0A223SB57"/>
<feature type="domain" description="Malonyl-CoA-[acyl-carrier-protein] transacylase small" evidence="1">
    <location>
        <begin position="138"/>
        <end position="199"/>
    </location>
</feature>
<dbReference type="Gene3D" id="3.40.366.10">
    <property type="entry name" value="Malonyl-Coenzyme A Acyl Carrier Protein, domain 2"/>
    <property type="match status" value="2"/>
</dbReference>
<sequence>MENGARTGEAVVFPGMGPTRFADVGKFMVINPIARELVAVSNDTLGYSLVERFKQTPGDYSEYAQAAFLINCLAMARWAEQEHGARPEACVGPSFGGKAAAIYSGALDPAQGISMAVRLARLQDEFFAEEHTDVVTSSFARVPDEALREVLDGMDARGEWYDIACRVDRDFHMVSLRREHLDAFKKELRGHGGLPLYEMHPPMHSSAFGNLRKRADAEIFADLEFRDPKLPVIADQDGTVITTADGVRTLLLDGFVRAVQWPEAVAALQQRGISKVYVCGQDSLFGRVGVTTRTFDVVPVNPQMVMRPKRRPKARRQAG</sequence>
<dbReference type="GO" id="GO:0004314">
    <property type="term" value="F:[acyl-carrier-protein] S-malonyltransferase activity"/>
    <property type="evidence" value="ECO:0007669"/>
    <property type="project" value="TreeGrafter"/>
</dbReference>
<keyword evidence="2" id="KW-0808">Transferase</keyword>
<reference evidence="2 3" key="1">
    <citation type="submission" date="2017-08" db="EMBL/GenBank/DDBJ databases">
        <title>The complete genome sequence of Nocardiopsis gilva YIM 90087.</title>
        <authorList>
            <person name="Yin M."/>
            <person name="Tang S."/>
        </authorList>
    </citation>
    <scope>NUCLEOTIDE SEQUENCE [LARGE SCALE GENOMIC DNA]</scope>
    <source>
        <strain evidence="2 3">YIM 90087</strain>
    </source>
</reference>
<evidence type="ECO:0000313" key="3">
    <source>
        <dbReference type="Proteomes" id="UP000215005"/>
    </source>
</evidence>
<name>A0A223SB57_9ACTN</name>
<organism evidence="2 3">
    <name type="scientific">Nocardiopsis gilva YIM 90087</name>
    <dbReference type="NCBI Taxonomy" id="1235441"/>
    <lineage>
        <taxon>Bacteria</taxon>
        <taxon>Bacillati</taxon>
        <taxon>Actinomycetota</taxon>
        <taxon>Actinomycetes</taxon>
        <taxon>Streptosporangiales</taxon>
        <taxon>Nocardiopsidaceae</taxon>
        <taxon>Nocardiopsis</taxon>
    </lineage>
</organism>
<dbReference type="InterPro" id="IPR016035">
    <property type="entry name" value="Acyl_Trfase/lysoPLipase"/>
</dbReference>
<dbReference type="PANTHER" id="PTHR42681">
    <property type="entry name" value="MALONYL-COA-ACYL CARRIER PROTEIN TRANSACYLASE, MITOCHONDRIAL"/>
    <property type="match status" value="1"/>
</dbReference>
<dbReference type="OrthoDB" id="5123945at2"/>
<dbReference type="GO" id="GO:0006633">
    <property type="term" value="P:fatty acid biosynthetic process"/>
    <property type="evidence" value="ECO:0007669"/>
    <property type="project" value="TreeGrafter"/>
</dbReference>
<proteinExistence type="predicted"/>
<accession>A0A223SB57</accession>
<dbReference type="InterPro" id="IPR049416">
    <property type="entry name" value="VinK-like_small"/>
</dbReference>
<dbReference type="PANTHER" id="PTHR42681:SF6">
    <property type="entry name" value="BLL0263 PROTEIN"/>
    <property type="match status" value="1"/>
</dbReference>
<evidence type="ECO:0000313" key="2">
    <source>
        <dbReference type="EMBL" id="ASU85332.1"/>
    </source>
</evidence>